<evidence type="ECO:0000256" key="1">
    <source>
        <dbReference type="SAM" id="Phobius"/>
    </source>
</evidence>
<dbReference type="InterPro" id="IPR010718">
    <property type="entry name" value="DUF1294"/>
</dbReference>
<feature type="transmembrane region" description="Helical" evidence="1">
    <location>
        <begin position="81"/>
        <end position="101"/>
    </location>
</feature>
<proteinExistence type="predicted"/>
<dbReference type="Proteomes" id="UP000504724">
    <property type="component" value="Chromosome"/>
</dbReference>
<dbReference type="GO" id="GO:0003676">
    <property type="term" value="F:nucleic acid binding"/>
    <property type="evidence" value="ECO:0007669"/>
    <property type="project" value="InterPro"/>
</dbReference>
<dbReference type="EMBL" id="CP054020">
    <property type="protein sequence ID" value="QKI89668.1"/>
    <property type="molecule type" value="Genomic_DNA"/>
</dbReference>
<feature type="transmembrane region" description="Helical" evidence="1">
    <location>
        <begin position="169"/>
        <end position="189"/>
    </location>
</feature>
<dbReference type="Pfam" id="PF00313">
    <property type="entry name" value="CSD"/>
    <property type="match status" value="1"/>
</dbReference>
<dbReference type="RefSeq" id="WP_173285709.1">
    <property type="nucleotide sequence ID" value="NZ_CP054020.1"/>
</dbReference>
<protein>
    <submittedName>
        <fullName evidence="3">DUF1294 domain-containing protein</fullName>
    </submittedName>
</protein>
<feature type="domain" description="CSD" evidence="2">
    <location>
        <begin position="6"/>
        <end position="68"/>
    </location>
</feature>
<organism evidence="3 4">
    <name type="scientific">Thiomicrorhabdus xiamenensis</name>
    <dbReference type="NCBI Taxonomy" id="2739063"/>
    <lineage>
        <taxon>Bacteria</taxon>
        <taxon>Pseudomonadati</taxon>
        <taxon>Pseudomonadota</taxon>
        <taxon>Gammaproteobacteria</taxon>
        <taxon>Thiotrichales</taxon>
        <taxon>Piscirickettsiaceae</taxon>
        <taxon>Thiomicrorhabdus</taxon>
    </lineage>
</organism>
<sequence length="195" mass="22613">MAFLMRLTGSIVKWNEQKGYGFVKPDSNAKELFIHIKEFDWRPEQGQKISFVVGRDKQGRPCAQNAILYGDYLKQQKGSSINYVGFVFIALFLIAMIYLVLSGLLTIWVVPVYVLMSLLSFSFYWYDKDAAQRKAWRLPENMLHLIDVSGGWIGAILAQQRYRHKTKKISFRVGFWLSVLLNLGMLYLISQNQML</sequence>
<keyword evidence="1" id="KW-0472">Membrane</keyword>
<evidence type="ECO:0000313" key="3">
    <source>
        <dbReference type="EMBL" id="QKI89668.1"/>
    </source>
</evidence>
<evidence type="ECO:0000259" key="2">
    <source>
        <dbReference type="PROSITE" id="PS51857"/>
    </source>
</evidence>
<dbReference type="InterPro" id="IPR011129">
    <property type="entry name" value="CSD"/>
</dbReference>
<dbReference type="Gene3D" id="2.40.50.140">
    <property type="entry name" value="Nucleic acid-binding proteins"/>
    <property type="match status" value="1"/>
</dbReference>
<keyword evidence="4" id="KW-1185">Reference proteome</keyword>
<dbReference type="GO" id="GO:0005829">
    <property type="term" value="C:cytosol"/>
    <property type="evidence" value="ECO:0007669"/>
    <property type="project" value="UniProtKB-ARBA"/>
</dbReference>
<feature type="transmembrane region" description="Helical" evidence="1">
    <location>
        <begin position="107"/>
        <end position="126"/>
    </location>
</feature>
<keyword evidence="1" id="KW-1133">Transmembrane helix</keyword>
<dbReference type="SMART" id="SM00357">
    <property type="entry name" value="CSP"/>
    <property type="match status" value="1"/>
</dbReference>
<dbReference type="InterPro" id="IPR012340">
    <property type="entry name" value="NA-bd_OB-fold"/>
</dbReference>
<dbReference type="Pfam" id="PF06961">
    <property type="entry name" value="DUF1294"/>
    <property type="match status" value="1"/>
</dbReference>
<evidence type="ECO:0000313" key="4">
    <source>
        <dbReference type="Proteomes" id="UP000504724"/>
    </source>
</evidence>
<dbReference type="AlphaFoldDB" id="A0A7D4TGH1"/>
<dbReference type="KEGG" id="txa:HQN79_08855"/>
<accession>A0A7D4TGH1</accession>
<reference evidence="3 4" key="1">
    <citation type="submission" date="2020-05" db="EMBL/GenBank/DDBJ databases">
        <title>Thiomicrorhabdus sediminis sp.nov. and Thiomicrorhabdus xiamenensis sp.nov., novel sulfur-oxidizing bacteria isolated from coastal sediment.</title>
        <authorList>
            <person name="Liu X."/>
        </authorList>
    </citation>
    <scope>NUCLEOTIDE SEQUENCE [LARGE SCALE GENOMIC DNA]</scope>
    <source>
        <strain evidence="3 4">G2</strain>
    </source>
</reference>
<dbReference type="SUPFAM" id="SSF50249">
    <property type="entry name" value="Nucleic acid-binding proteins"/>
    <property type="match status" value="1"/>
</dbReference>
<name>A0A7D4TGH1_9GAMM</name>
<dbReference type="PROSITE" id="PS51857">
    <property type="entry name" value="CSD_2"/>
    <property type="match status" value="1"/>
</dbReference>
<gene>
    <name evidence="3" type="ORF">HQN79_08855</name>
</gene>
<keyword evidence="1" id="KW-0812">Transmembrane</keyword>
<dbReference type="InterPro" id="IPR002059">
    <property type="entry name" value="CSP_DNA-bd"/>
</dbReference>